<accession>A0A1M7UD16</accession>
<dbReference type="RefSeq" id="WP_156898646.1">
    <property type="nucleotide sequence ID" value="NZ_LT670849.1"/>
</dbReference>
<dbReference type="OrthoDB" id="8258334at2"/>
<keyword evidence="2" id="KW-1133">Transmembrane helix</keyword>
<dbReference type="EMBL" id="LT670849">
    <property type="protein sequence ID" value="SHN80846.1"/>
    <property type="molecule type" value="Genomic_DNA"/>
</dbReference>
<name>A0A1M7UD16_9BRAD</name>
<reference evidence="4" key="1">
    <citation type="submission" date="2016-11" db="EMBL/GenBank/DDBJ databases">
        <authorList>
            <person name="Varghese N."/>
            <person name="Submissions S."/>
        </authorList>
    </citation>
    <scope>NUCLEOTIDE SEQUENCE [LARGE SCALE GENOMIC DNA]</scope>
    <source>
        <strain evidence="4">GAS401</strain>
    </source>
</reference>
<organism evidence="3 4">
    <name type="scientific">Bradyrhizobium erythrophlei</name>
    <dbReference type="NCBI Taxonomy" id="1437360"/>
    <lineage>
        <taxon>Bacteria</taxon>
        <taxon>Pseudomonadati</taxon>
        <taxon>Pseudomonadota</taxon>
        <taxon>Alphaproteobacteria</taxon>
        <taxon>Hyphomicrobiales</taxon>
        <taxon>Nitrobacteraceae</taxon>
        <taxon>Bradyrhizobium</taxon>
    </lineage>
</organism>
<protein>
    <submittedName>
        <fullName evidence="3">Uncharacterized protein</fullName>
    </submittedName>
</protein>
<keyword evidence="4" id="KW-1185">Reference proteome</keyword>
<dbReference type="AlphaFoldDB" id="A0A1M7UD16"/>
<gene>
    <name evidence="3" type="ORF">SAMN05444170_4524</name>
</gene>
<keyword evidence="2" id="KW-0812">Transmembrane</keyword>
<keyword evidence="2" id="KW-0472">Membrane</keyword>
<evidence type="ECO:0000256" key="1">
    <source>
        <dbReference type="SAM" id="MobiDB-lite"/>
    </source>
</evidence>
<evidence type="ECO:0000313" key="4">
    <source>
        <dbReference type="Proteomes" id="UP000184096"/>
    </source>
</evidence>
<feature type="region of interest" description="Disordered" evidence="1">
    <location>
        <begin position="32"/>
        <end position="58"/>
    </location>
</feature>
<evidence type="ECO:0000256" key="2">
    <source>
        <dbReference type="SAM" id="Phobius"/>
    </source>
</evidence>
<sequence>MPDWILGLFCAVLIVGFIFYAFRQGFAVKPDRDKSGFGPTTDDKWIGTGRGSEDGHTL</sequence>
<proteinExistence type="predicted"/>
<feature type="transmembrane region" description="Helical" evidence="2">
    <location>
        <begin position="6"/>
        <end position="22"/>
    </location>
</feature>
<dbReference type="Proteomes" id="UP000184096">
    <property type="component" value="Chromosome I"/>
</dbReference>
<evidence type="ECO:0000313" key="3">
    <source>
        <dbReference type="EMBL" id="SHN80846.1"/>
    </source>
</evidence>